<dbReference type="Proteomes" id="UP000191931">
    <property type="component" value="Unassembled WGS sequence"/>
</dbReference>
<proteinExistence type="predicted"/>
<name>A0A1W1H4L3_9BACT</name>
<accession>A0A1W1H4L3</accession>
<reference evidence="1 2" key="1">
    <citation type="submission" date="2017-03" db="EMBL/GenBank/DDBJ databases">
        <authorList>
            <person name="Afonso C.L."/>
            <person name="Miller P.J."/>
            <person name="Scott M.A."/>
            <person name="Spackman E."/>
            <person name="Goraichik I."/>
            <person name="Dimitrov K.M."/>
            <person name="Suarez D.L."/>
            <person name="Swayne D.E."/>
        </authorList>
    </citation>
    <scope>NUCLEOTIDE SEQUENCE [LARGE SCALE GENOMIC DNA]</scope>
    <source>
        <strain evidence="1">PRJEB14757</strain>
    </source>
</reference>
<dbReference type="RefSeq" id="WP_080797554.1">
    <property type="nucleotide sequence ID" value="NZ_LT828540.1"/>
</dbReference>
<evidence type="ECO:0000313" key="1">
    <source>
        <dbReference type="EMBL" id="SLM27382.1"/>
    </source>
</evidence>
<dbReference type="EMBL" id="FWEV01000001">
    <property type="protein sequence ID" value="SLM27382.1"/>
    <property type="molecule type" value="Genomic_DNA"/>
</dbReference>
<keyword evidence="2" id="KW-1185">Reference proteome</keyword>
<sequence length="81" mass="9124">MTTIVKSVGCRGQITLGRQYAGKKVMIEQIETGVWMLKLAEFIPVSERWLQNSKVTADLEEAIAWAENNPPKESDINAFEL</sequence>
<dbReference type="AlphaFoldDB" id="A0A1W1H4L3"/>
<protein>
    <submittedName>
        <fullName evidence="1">Uncharacterized protein</fullName>
    </submittedName>
</protein>
<dbReference type="OrthoDB" id="5295772at2"/>
<organism evidence="1 2">
    <name type="scientific">Desulfamplus magnetovallimortis</name>
    <dbReference type="NCBI Taxonomy" id="1246637"/>
    <lineage>
        <taxon>Bacteria</taxon>
        <taxon>Pseudomonadati</taxon>
        <taxon>Thermodesulfobacteriota</taxon>
        <taxon>Desulfobacteria</taxon>
        <taxon>Desulfobacterales</taxon>
        <taxon>Desulfobacteraceae</taxon>
        <taxon>Desulfamplus</taxon>
    </lineage>
</organism>
<gene>
    <name evidence="1" type="ORF">MTBBW1_10041</name>
</gene>
<evidence type="ECO:0000313" key="2">
    <source>
        <dbReference type="Proteomes" id="UP000191931"/>
    </source>
</evidence>